<dbReference type="FunFam" id="3.40.50.300:FF:000399">
    <property type="entry name" value="YLP motif containing 1"/>
    <property type="match status" value="1"/>
</dbReference>
<dbReference type="AlphaFoldDB" id="A0A9N9R279"/>
<feature type="compositionally biased region" description="Polar residues" evidence="14">
    <location>
        <begin position="335"/>
        <end position="351"/>
    </location>
</feature>
<name>A0A9N9R279_9NEOP</name>
<feature type="compositionally biased region" description="Low complexity" evidence="14">
    <location>
        <begin position="496"/>
        <end position="537"/>
    </location>
</feature>
<evidence type="ECO:0000256" key="13">
    <source>
        <dbReference type="SAM" id="Coils"/>
    </source>
</evidence>
<dbReference type="SUPFAM" id="SSF52540">
    <property type="entry name" value="P-loop containing nucleoside triphosphate hydrolases"/>
    <property type="match status" value="1"/>
</dbReference>
<dbReference type="PANTHER" id="PTHR13413">
    <property type="entry name" value="YLP MOTIF CONTAINING PROTEIN NUCLEAR PROTEIN ZAP"/>
    <property type="match status" value="1"/>
</dbReference>
<dbReference type="GO" id="GO:0032204">
    <property type="term" value="P:regulation of telomere maintenance"/>
    <property type="evidence" value="ECO:0007669"/>
    <property type="project" value="TreeGrafter"/>
</dbReference>
<reference evidence="16" key="1">
    <citation type="submission" date="2021-12" db="EMBL/GenBank/DDBJ databases">
        <authorList>
            <person name="King R."/>
        </authorList>
    </citation>
    <scope>NUCLEOTIDE SEQUENCE</scope>
</reference>
<feature type="region of interest" description="Disordered" evidence="14">
    <location>
        <begin position="598"/>
        <end position="617"/>
    </location>
</feature>
<keyword evidence="3" id="KW-0678">Repressor</keyword>
<protein>
    <recommendedName>
        <fullName evidence="11">YLP motif-containing protein 1</fullName>
    </recommendedName>
    <alternativeName>
        <fullName evidence="12">Nuclear protein ZAP3</fullName>
    </alternativeName>
</protein>
<evidence type="ECO:0000256" key="8">
    <source>
        <dbReference type="ARBA" id="ARBA00023242"/>
    </source>
</evidence>
<organism evidence="16 17">
    <name type="scientific">Diatraea saccharalis</name>
    <name type="common">sugarcane borer</name>
    <dbReference type="NCBI Taxonomy" id="40085"/>
    <lineage>
        <taxon>Eukaryota</taxon>
        <taxon>Metazoa</taxon>
        <taxon>Ecdysozoa</taxon>
        <taxon>Arthropoda</taxon>
        <taxon>Hexapoda</taxon>
        <taxon>Insecta</taxon>
        <taxon>Pterygota</taxon>
        <taxon>Neoptera</taxon>
        <taxon>Endopterygota</taxon>
        <taxon>Lepidoptera</taxon>
        <taxon>Glossata</taxon>
        <taxon>Ditrysia</taxon>
        <taxon>Pyraloidea</taxon>
        <taxon>Crambidae</taxon>
        <taxon>Crambinae</taxon>
        <taxon>Diatraea</taxon>
    </lineage>
</organism>
<keyword evidence="2" id="KW-0488">Methylation</keyword>
<evidence type="ECO:0000256" key="2">
    <source>
        <dbReference type="ARBA" id="ARBA00022481"/>
    </source>
</evidence>
<dbReference type="Proteomes" id="UP001153714">
    <property type="component" value="Chromosome 19"/>
</dbReference>
<evidence type="ECO:0000256" key="1">
    <source>
        <dbReference type="ARBA" id="ARBA00004324"/>
    </source>
</evidence>
<evidence type="ECO:0000256" key="5">
    <source>
        <dbReference type="ARBA" id="ARBA00022843"/>
    </source>
</evidence>
<sequence>MSWPMQTPGQWGGMPMTPDMNMGSYSAEQWAAMQQQNWQQWAQWQQQYAQWQSQYGEKYAQQMQAMQTMGAMPPLPPSAAPPAPAPPPPDQPPPPPPHENNQPLYAAATKPPAPVPPPTQPRRNLTSVNTTAGNAQWSQGTQAAPPPATVASPVDSEALKKLAEEEKLFDIQFQKWEEEIDKWRRENVNHPDKQAYKEYEEKFEACRAQLLERRQQMKQKRARLMNVAPNSITGNITTSIPPPSLNTPPANYNKNDAQSYNNRQDQGRMNKNAPQQQQYNKHYDNSAPPVSYNKGNLDQQDRYESYQNVDNYTTADNNYSEKDDYAAAENYTANDNYQTDNSSFLPTSGASKSIPGLDLVPEEKGSNPQPEVIDITEEQDRESYNRSSQQYKQPDYSKITKGINNILGDEKIMNILSMVRGQSAPSDNSVQQSTSHLPYNNQNNQVYNQNNQMHNQNIHMQNQNNQMHNQNIHMQNQNNQMHNQNNQMHNQNNQMQNQNMHNHNHHMYNQNNQINNQNNQMNNQWNRNDNNYNQQNNTPYGNRQNNMPYDNRQESNYSMPQNQGQGNQFNRMPPNQNRGYNDHPPFEQGQYYNENDQYGRHEMPQRNDQPLIRQNAPQPRPLMELPLQNVNENQFRGPSNRRPPENVRPPSPPRPKWMEEPLFAPTLIVEYEHKPLRVKARDFIEPVHTFDYNHISKDGDNKKKDFEREVDELFTRKPRRDREDDYNKPPDRYARDLYSRDFERRVPRDREEIRDDYRHKSLRNEYEERRKPDDRFEERRRDDRYVRREDSFRDRDKERDREWERDRGRERERDRDRDWERDRDRDVQRDRLRDKDFVRRDDSRVRSRSRDKESRKRERSKEITEIDVSKKMKETVMAESFGQPKHVVMIDDILESPGREIRPEKIVIILRGPPGSGKSYLAKLIRDREAEYGGTVRIMSIDDYFMQEGEVEEKDPNTGKTIKKPTIKYEYDEKLEDTYLNSLKRAFKRSVTDGYFTFLIYDAVNDHLRCYADIWNFARQNGFQVYVCTMELDSQVCFKRNIHNRTIEDIQVICSRFFPTPSHHIQLDATTLLQSAAITEVQMEDVEDEVIMEDAEETEVESVFTSKWEKMDDATQLAKLDGISKPLRPSQLSMEDYLQLDDWTPNKAVPGKKTVRWADIEERRQQEKMRAIGFVVGQTDWNRMTDPTMGSSALTQTKYIERVRRT</sequence>
<dbReference type="InterPro" id="IPR026314">
    <property type="entry name" value="YLP_motif_con_p1"/>
</dbReference>
<feature type="domain" description="YLPM1-like spectrin repeat" evidence="15">
    <location>
        <begin position="143"/>
        <end position="227"/>
    </location>
</feature>
<feature type="compositionally biased region" description="Polar residues" evidence="14">
    <location>
        <begin position="538"/>
        <end position="579"/>
    </location>
</feature>
<keyword evidence="7" id="KW-0804">Transcription</keyword>
<comment type="subcellular location">
    <subcellularLocation>
        <location evidence="1">Nucleus speckle</location>
    </subcellularLocation>
</comment>
<feature type="region of interest" description="Disordered" evidence="14">
    <location>
        <begin position="496"/>
        <end position="592"/>
    </location>
</feature>
<dbReference type="PANTHER" id="PTHR13413:SF0">
    <property type="entry name" value="YLP MOTIF-CONTAINING PROTEIN 1"/>
    <property type="match status" value="1"/>
</dbReference>
<evidence type="ECO:0000313" key="16">
    <source>
        <dbReference type="EMBL" id="CAG9788052.1"/>
    </source>
</evidence>
<dbReference type="GO" id="GO:0016607">
    <property type="term" value="C:nuclear speck"/>
    <property type="evidence" value="ECO:0007669"/>
    <property type="project" value="UniProtKB-SubCell"/>
</dbReference>
<comment type="function">
    <text evidence="9">Plays a role in the reduction of telomerase activity during differentiation of embryonic stem cells by binding to the core promoter of TERT and controlling its down-regulation.</text>
</comment>
<feature type="compositionally biased region" description="Pro residues" evidence="14">
    <location>
        <begin position="111"/>
        <end position="120"/>
    </location>
</feature>
<evidence type="ECO:0000256" key="9">
    <source>
        <dbReference type="ARBA" id="ARBA00058677"/>
    </source>
</evidence>
<keyword evidence="13" id="KW-0175">Coiled coil</keyword>
<feature type="region of interest" description="Disordered" evidence="14">
    <location>
        <begin position="232"/>
        <end position="297"/>
    </location>
</feature>
<dbReference type="InterPro" id="IPR058903">
    <property type="entry name" value="Spectrin_YLPM1-like"/>
</dbReference>
<dbReference type="EMBL" id="OU893350">
    <property type="protein sequence ID" value="CAG9788052.1"/>
    <property type="molecule type" value="Genomic_DNA"/>
</dbReference>
<evidence type="ECO:0000256" key="12">
    <source>
        <dbReference type="ARBA" id="ARBA00083294"/>
    </source>
</evidence>
<comment type="subunit">
    <text evidence="10">Interacts with PPP1CA and NCOA5. Forms a complex with ILF2, ILF3, KHDRBS1, RBMX, NCOA5 and PPP1CA.</text>
</comment>
<dbReference type="InterPro" id="IPR027417">
    <property type="entry name" value="P-loop_NTPase"/>
</dbReference>
<keyword evidence="8" id="KW-0539">Nucleus</keyword>
<proteinExistence type="predicted"/>
<evidence type="ECO:0000256" key="11">
    <source>
        <dbReference type="ARBA" id="ARBA00068971"/>
    </source>
</evidence>
<evidence type="ECO:0000313" key="17">
    <source>
        <dbReference type="Proteomes" id="UP001153714"/>
    </source>
</evidence>
<feature type="region of interest" description="Disordered" evidence="14">
    <location>
        <begin position="66"/>
        <end position="153"/>
    </location>
</feature>
<reference evidence="16" key="2">
    <citation type="submission" date="2022-10" db="EMBL/GenBank/DDBJ databases">
        <authorList>
            <consortium name="ENA_rothamsted_submissions"/>
            <consortium name="culmorum"/>
            <person name="King R."/>
        </authorList>
    </citation>
    <scope>NUCLEOTIDE SEQUENCE</scope>
</reference>
<keyword evidence="4" id="KW-1017">Isopeptide bond</keyword>
<dbReference type="Gene3D" id="3.40.50.300">
    <property type="entry name" value="P-loop containing nucleotide triphosphate hydrolases"/>
    <property type="match status" value="1"/>
</dbReference>
<dbReference type="Pfam" id="PF26583">
    <property type="entry name" value="Spectrin_YLPM1"/>
    <property type="match status" value="1"/>
</dbReference>
<feature type="region of interest" description="Disordered" evidence="14">
    <location>
        <begin position="335"/>
        <end position="392"/>
    </location>
</feature>
<feature type="compositionally biased region" description="Pro residues" evidence="14">
    <location>
        <begin position="73"/>
        <end position="98"/>
    </location>
</feature>
<dbReference type="OrthoDB" id="513595at2759"/>
<evidence type="ECO:0000256" key="4">
    <source>
        <dbReference type="ARBA" id="ARBA00022499"/>
    </source>
</evidence>
<feature type="compositionally biased region" description="Low complexity" evidence="14">
    <location>
        <begin position="138"/>
        <end position="153"/>
    </location>
</feature>
<evidence type="ECO:0000256" key="14">
    <source>
        <dbReference type="SAM" id="MobiDB-lite"/>
    </source>
</evidence>
<evidence type="ECO:0000256" key="3">
    <source>
        <dbReference type="ARBA" id="ARBA00022491"/>
    </source>
</evidence>
<feature type="compositionally biased region" description="Polar residues" evidence="14">
    <location>
        <begin position="247"/>
        <end position="280"/>
    </location>
</feature>
<feature type="region of interest" description="Disordered" evidence="14">
    <location>
        <begin position="632"/>
        <end position="658"/>
    </location>
</feature>
<evidence type="ECO:0000256" key="7">
    <source>
        <dbReference type="ARBA" id="ARBA00023163"/>
    </source>
</evidence>
<feature type="compositionally biased region" description="Pro residues" evidence="14">
    <location>
        <begin position="646"/>
        <end position="655"/>
    </location>
</feature>
<evidence type="ECO:0000256" key="10">
    <source>
        <dbReference type="ARBA" id="ARBA00065932"/>
    </source>
</evidence>
<keyword evidence="5" id="KW-0832">Ubl conjugation</keyword>
<gene>
    <name evidence="16" type="ORF">DIATSA_LOCUS5891</name>
</gene>
<keyword evidence="6" id="KW-0805">Transcription regulation</keyword>
<keyword evidence="17" id="KW-1185">Reference proteome</keyword>
<feature type="coiled-coil region" evidence="13">
    <location>
        <begin position="196"/>
        <end position="227"/>
    </location>
</feature>
<evidence type="ECO:0000256" key="6">
    <source>
        <dbReference type="ARBA" id="ARBA00023015"/>
    </source>
</evidence>
<evidence type="ECO:0000259" key="15">
    <source>
        <dbReference type="Pfam" id="PF26583"/>
    </source>
</evidence>
<accession>A0A9N9R279</accession>
<feature type="compositionally biased region" description="Polar residues" evidence="14">
    <location>
        <begin position="122"/>
        <end position="137"/>
    </location>
</feature>
<feature type="region of interest" description="Disordered" evidence="14">
    <location>
        <begin position="843"/>
        <end position="864"/>
    </location>
</feature>